<reference evidence="4" key="1">
    <citation type="submission" date="2020-01" db="EMBL/GenBank/DDBJ databases">
        <authorList>
            <consortium name="DOE Joint Genome Institute"/>
            <person name="Haridas S."/>
            <person name="Albert R."/>
            <person name="Binder M."/>
            <person name="Bloem J."/>
            <person name="Labutti K."/>
            <person name="Salamov A."/>
            <person name="Andreopoulos B."/>
            <person name="Baker S.E."/>
            <person name="Barry K."/>
            <person name="Bills G."/>
            <person name="Bluhm B.H."/>
            <person name="Cannon C."/>
            <person name="Castanera R."/>
            <person name="Culley D.E."/>
            <person name="Daum C."/>
            <person name="Ezra D."/>
            <person name="Gonzalez J.B."/>
            <person name="Henrissat B."/>
            <person name="Kuo A."/>
            <person name="Liang C."/>
            <person name="Lipzen A."/>
            <person name="Lutzoni F."/>
            <person name="Magnuson J."/>
            <person name="Mondo S."/>
            <person name="Nolan M."/>
            <person name="Ohm R."/>
            <person name="Pangilinan J."/>
            <person name="Park H.-J."/>
            <person name="Ramirez L."/>
            <person name="Alfaro M."/>
            <person name="Sun H."/>
            <person name="Tritt A."/>
            <person name="Yoshinaga Y."/>
            <person name="Zwiers L.-H."/>
            <person name="Turgeon B.G."/>
            <person name="Goodwin S.B."/>
            <person name="Spatafora J.W."/>
            <person name="Crous P.W."/>
            <person name="Grigoriev I.V."/>
        </authorList>
    </citation>
    <scope>NUCLEOTIDE SEQUENCE</scope>
    <source>
        <strain evidence="4">CBS 342.82</strain>
    </source>
</reference>
<keyword evidence="2" id="KW-0560">Oxidoreductase</keyword>
<dbReference type="Proteomes" id="UP000504637">
    <property type="component" value="Unplaced"/>
</dbReference>
<evidence type="ECO:0000313" key="4">
    <source>
        <dbReference type="RefSeq" id="XP_033457422.1"/>
    </source>
</evidence>
<keyword evidence="3" id="KW-1185">Reference proteome</keyword>
<dbReference type="CDD" id="cd05233">
    <property type="entry name" value="SDR_c"/>
    <property type="match status" value="1"/>
</dbReference>
<organism evidence="4">
    <name type="scientific">Dissoconium aciculare CBS 342.82</name>
    <dbReference type="NCBI Taxonomy" id="1314786"/>
    <lineage>
        <taxon>Eukaryota</taxon>
        <taxon>Fungi</taxon>
        <taxon>Dikarya</taxon>
        <taxon>Ascomycota</taxon>
        <taxon>Pezizomycotina</taxon>
        <taxon>Dothideomycetes</taxon>
        <taxon>Dothideomycetidae</taxon>
        <taxon>Mycosphaerellales</taxon>
        <taxon>Dissoconiaceae</taxon>
        <taxon>Dissoconium</taxon>
    </lineage>
</organism>
<dbReference type="InterPro" id="IPR036291">
    <property type="entry name" value="NAD(P)-bd_dom_sf"/>
</dbReference>
<dbReference type="GeneID" id="54363340"/>
<comment type="similarity">
    <text evidence="1">Belongs to the short-chain dehydrogenases/reductases (SDR) family.</text>
</comment>
<dbReference type="PRINTS" id="PR00081">
    <property type="entry name" value="GDHRDH"/>
</dbReference>
<dbReference type="PANTHER" id="PTHR42760:SF37">
    <property type="entry name" value="CLAVALDEHYDE DEHYDROGENASE"/>
    <property type="match status" value="1"/>
</dbReference>
<name>A0A6J3LXA9_9PEZI</name>
<sequence>MAQKRGTNFDIIKNLPSWSGVNFVPTRHHDIPKALDPSKQRLPSPFVVVITGASRGIGRATAKAFALAGASGLVLTARAAASLATTKSECEAAATSPNFKITTLSADNAAESSALDVAAAIRDEHAGRLNLLVNNAGILNVDKTAFGKSFVDMNVSNIEETMRTNYFGRFYMIKHLLPLLQAMPKDSSKSIINISSLGSHISGPLGYSISALATNRLSQRVAESHGHEGIFCAAVHPGAVVPEIMPEGAPDAFRDFATEDPGLCGAFLIWLVKQRRDWLNGRYVDATWDVDELEARKDEIVEKDMLKMRLVV</sequence>
<reference evidence="4" key="2">
    <citation type="submission" date="2020-04" db="EMBL/GenBank/DDBJ databases">
        <authorList>
            <consortium name="NCBI Genome Project"/>
        </authorList>
    </citation>
    <scope>NUCLEOTIDE SEQUENCE</scope>
    <source>
        <strain evidence="4">CBS 342.82</strain>
    </source>
</reference>
<accession>A0A6J3LXA9</accession>
<dbReference type="Gene3D" id="3.40.50.720">
    <property type="entry name" value="NAD(P)-binding Rossmann-like Domain"/>
    <property type="match status" value="1"/>
</dbReference>
<dbReference type="PANTHER" id="PTHR42760">
    <property type="entry name" value="SHORT-CHAIN DEHYDROGENASES/REDUCTASES FAMILY MEMBER"/>
    <property type="match status" value="1"/>
</dbReference>
<proteinExistence type="inferred from homology"/>
<evidence type="ECO:0000256" key="2">
    <source>
        <dbReference type="ARBA" id="ARBA00023002"/>
    </source>
</evidence>
<dbReference type="RefSeq" id="XP_033457422.1">
    <property type="nucleotide sequence ID" value="XM_033605540.1"/>
</dbReference>
<dbReference type="Pfam" id="PF00106">
    <property type="entry name" value="adh_short"/>
    <property type="match status" value="1"/>
</dbReference>
<dbReference type="InterPro" id="IPR002347">
    <property type="entry name" value="SDR_fam"/>
</dbReference>
<protein>
    <submittedName>
        <fullName evidence="4">NAD(P)-binding protein</fullName>
    </submittedName>
</protein>
<gene>
    <name evidence="4" type="ORF">K489DRAFT_383188</name>
</gene>
<evidence type="ECO:0000313" key="3">
    <source>
        <dbReference type="Proteomes" id="UP000504637"/>
    </source>
</evidence>
<dbReference type="GO" id="GO:0016616">
    <property type="term" value="F:oxidoreductase activity, acting on the CH-OH group of donors, NAD or NADP as acceptor"/>
    <property type="evidence" value="ECO:0007669"/>
    <property type="project" value="TreeGrafter"/>
</dbReference>
<dbReference type="AlphaFoldDB" id="A0A6J3LXA9"/>
<reference evidence="4" key="3">
    <citation type="submission" date="2025-08" db="UniProtKB">
        <authorList>
            <consortium name="RefSeq"/>
        </authorList>
    </citation>
    <scope>IDENTIFICATION</scope>
    <source>
        <strain evidence="4">CBS 342.82</strain>
    </source>
</reference>
<dbReference type="SUPFAM" id="SSF51735">
    <property type="entry name" value="NAD(P)-binding Rossmann-fold domains"/>
    <property type="match status" value="1"/>
</dbReference>
<evidence type="ECO:0000256" key="1">
    <source>
        <dbReference type="ARBA" id="ARBA00006484"/>
    </source>
</evidence>
<dbReference type="OrthoDB" id="1933717at2759"/>